<evidence type="ECO:0000313" key="1">
    <source>
        <dbReference type="EMBL" id="CAG5112799.1"/>
    </source>
</evidence>
<reference evidence="1 2" key="1">
    <citation type="submission" date="2021-04" db="EMBL/GenBank/DDBJ databases">
        <authorList>
            <person name="Bliznina A."/>
        </authorList>
    </citation>
    <scope>NUCLEOTIDE SEQUENCE [LARGE SCALE GENOMIC DNA]</scope>
</reference>
<gene>
    <name evidence="1" type="ORF">OKIOD_LOCUS15739</name>
</gene>
<accession>A0ABN7T5B6</accession>
<dbReference type="EMBL" id="OU015567">
    <property type="protein sequence ID" value="CAG5112799.1"/>
    <property type="molecule type" value="Genomic_DNA"/>
</dbReference>
<keyword evidence="2" id="KW-1185">Reference proteome</keyword>
<name>A0ABN7T5B6_OIKDI</name>
<sequence>MADQVSNVLTAKNSVSVWNKQAASSARKRQVSNISVDADHMFGMRSRLSRASTSPTIFEDPPGKVNMF</sequence>
<proteinExistence type="predicted"/>
<organism evidence="1 2">
    <name type="scientific">Oikopleura dioica</name>
    <name type="common">Tunicate</name>
    <dbReference type="NCBI Taxonomy" id="34765"/>
    <lineage>
        <taxon>Eukaryota</taxon>
        <taxon>Metazoa</taxon>
        <taxon>Chordata</taxon>
        <taxon>Tunicata</taxon>
        <taxon>Appendicularia</taxon>
        <taxon>Copelata</taxon>
        <taxon>Oikopleuridae</taxon>
        <taxon>Oikopleura</taxon>
    </lineage>
</organism>
<protein>
    <submittedName>
        <fullName evidence="1">Oidioi.mRNA.OKI2018_I69.chr2.g6974.t1.cds</fullName>
    </submittedName>
</protein>
<evidence type="ECO:0000313" key="2">
    <source>
        <dbReference type="Proteomes" id="UP001158576"/>
    </source>
</evidence>
<dbReference type="Proteomes" id="UP001158576">
    <property type="component" value="Chromosome 2"/>
</dbReference>